<feature type="domain" description="DUF7257" evidence="1">
    <location>
        <begin position="295"/>
        <end position="409"/>
    </location>
</feature>
<organism evidence="2 3">
    <name type="scientific">Gordonia phage Bowser</name>
    <dbReference type="NCBI Taxonomy" id="1838063"/>
    <lineage>
        <taxon>Viruses</taxon>
        <taxon>Duplodnaviria</taxon>
        <taxon>Heunggongvirae</taxon>
        <taxon>Uroviricota</taxon>
        <taxon>Caudoviricetes</taxon>
        <taxon>Bowservirus</taxon>
        <taxon>Bowservirus bowser</taxon>
    </lineage>
</organism>
<reference evidence="2 3" key="1">
    <citation type="submission" date="2016-03" db="EMBL/GenBank/DDBJ databases">
        <authorList>
            <person name="Montgomery M.T."/>
            <person name="Guerrero C.A."/>
            <person name="Mavrich T.N."/>
            <person name="Pope W.H."/>
            <person name="Garlena R.A."/>
            <person name="Russell D.A."/>
            <person name="Jacobs-Sera D."/>
            <person name="Hendrix R.W."/>
            <person name="Hatfull G.F."/>
        </authorList>
    </citation>
    <scope>NUCLEOTIDE SEQUENCE [LARGE SCALE GENOMIC DNA]</scope>
</reference>
<dbReference type="OrthoDB" id="1809at10239"/>
<evidence type="ECO:0000313" key="3">
    <source>
        <dbReference type="Proteomes" id="UP000203985"/>
    </source>
</evidence>
<dbReference type="GeneID" id="28800799"/>
<dbReference type="EMBL" id="KU998235">
    <property type="protein sequence ID" value="ANA85422.1"/>
    <property type="molecule type" value="Genomic_DNA"/>
</dbReference>
<dbReference type="Proteomes" id="UP000203985">
    <property type="component" value="Segment"/>
</dbReference>
<sequence length="610" mass="64144">MTHPAPWSPPSTGIVAAGATPGGPSGLADFASWDDATWNGFLNAKFAAWLEKYNVPFEYLNTLASSIVLAFQGDPGPLEDLIEDAVREIPIVGDILADLWDAIRGEYEGDHPILLAIQGLFAPIRRVVQIFTGRPGGLGAEPEEVDSFWGDMQATLKGEETSGSWFEDVSIAAASGVETLAQNIQAAVQGGVSAGAGIIAEAGQAVADLFGLADAAQKIAIAAQQQIQDLQNETNQPGFEGYSWSTIFSGADGAALPSGDFVGTGLSIRGSDGHVGITDGAADGHHYKITTHEFLSDTQSASIVLGNRFSSGDDLWTSVLVRCNADGTEGVFARAKRSTIQVGRFTRSGSTFTWSSWVSASRTQNQGDILRIRTTGDNYYAQINGSTVIPWTDTSGTVSKGAAFRHAGFTEQKDSLFGVGLVSFRIASFAMADWLPPGGAVTVPAWRLRRGLGTEVALTVAHGAEALMPNSFYTIADLANQVTVDLTLGEVTIVESGWYAIKATSKNRDNSNDSAGDDAYDVRNAYRASPWQLYVDGGPLEGPFPSGVPTEVYLAAGQKVRVGVSATIPVFGANAFGGTSTTTNYAIPARSQITHVGGASPVFTGRKIAS</sequence>
<dbReference type="RefSeq" id="YP_009275594.1">
    <property type="nucleotide sequence ID" value="NC_030930.1"/>
</dbReference>
<evidence type="ECO:0000259" key="1">
    <source>
        <dbReference type="Pfam" id="PF23918"/>
    </source>
</evidence>
<accession>A0A160DCS2</accession>
<evidence type="ECO:0000313" key="2">
    <source>
        <dbReference type="EMBL" id="ANA85422.1"/>
    </source>
</evidence>
<keyword evidence="3" id="KW-1185">Reference proteome</keyword>
<protein>
    <submittedName>
        <fullName evidence="2">Minor tail protein</fullName>
    </submittedName>
</protein>
<dbReference type="Pfam" id="PF23918">
    <property type="entry name" value="DUF7257"/>
    <property type="match status" value="1"/>
</dbReference>
<gene>
    <name evidence="2" type="primary">27</name>
    <name evidence="2" type="ORF">BOWSER_27</name>
</gene>
<proteinExistence type="predicted"/>
<dbReference type="KEGG" id="vg:28800799"/>
<name>A0A160DCS2_9CAUD</name>
<dbReference type="InterPro" id="IPR055681">
    <property type="entry name" value="DUF7257"/>
</dbReference>